<evidence type="ECO:0000256" key="6">
    <source>
        <dbReference type="SAM" id="Coils"/>
    </source>
</evidence>
<evidence type="ECO:0000256" key="5">
    <source>
        <dbReference type="ARBA" id="ARBA00023242"/>
    </source>
</evidence>
<keyword evidence="9" id="KW-1185">Reference proteome</keyword>
<dbReference type="PRINTS" id="PR00404">
    <property type="entry name" value="MADSDOMAIN"/>
</dbReference>
<evidence type="ECO:0000259" key="7">
    <source>
        <dbReference type="PROSITE" id="PS50066"/>
    </source>
</evidence>
<dbReference type="SMART" id="SM00432">
    <property type="entry name" value="MADS"/>
    <property type="match status" value="1"/>
</dbReference>
<dbReference type="Proteomes" id="UP001634393">
    <property type="component" value="Unassembled WGS sequence"/>
</dbReference>
<dbReference type="InterPro" id="IPR033896">
    <property type="entry name" value="MEF2-like_N"/>
</dbReference>
<dbReference type="PANTHER" id="PTHR11945">
    <property type="entry name" value="MADS BOX PROTEIN"/>
    <property type="match status" value="1"/>
</dbReference>
<dbReference type="PROSITE" id="PS50066">
    <property type="entry name" value="MADS_BOX_2"/>
    <property type="match status" value="1"/>
</dbReference>
<evidence type="ECO:0000256" key="3">
    <source>
        <dbReference type="ARBA" id="ARBA00023125"/>
    </source>
</evidence>
<dbReference type="Gene3D" id="3.40.1810.10">
    <property type="entry name" value="Transcription factor, MADS-box"/>
    <property type="match status" value="1"/>
</dbReference>
<dbReference type="SUPFAM" id="SSF55455">
    <property type="entry name" value="SRF-like"/>
    <property type="match status" value="1"/>
</dbReference>
<keyword evidence="6" id="KW-0175">Coiled coil</keyword>
<comment type="caution">
    <text evidence="8">The sequence shown here is derived from an EMBL/GenBank/DDBJ whole genome shotgun (WGS) entry which is preliminary data.</text>
</comment>
<evidence type="ECO:0000256" key="2">
    <source>
        <dbReference type="ARBA" id="ARBA00023015"/>
    </source>
</evidence>
<accession>A0ABD3U6Y9</accession>
<evidence type="ECO:0000313" key="9">
    <source>
        <dbReference type="Proteomes" id="UP001634393"/>
    </source>
</evidence>
<gene>
    <name evidence="8" type="ORF">ACJIZ3_002652</name>
</gene>
<feature type="coiled-coil region" evidence="6">
    <location>
        <begin position="98"/>
        <end position="131"/>
    </location>
</feature>
<feature type="domain" description="MADS-box" evidence="7">
    <location>
        <begin position="7"/>
        <end position="58"/>
    </location>
</feature>
<evidence type="ECO:0000256" key="4">
    <source>
        <dbReference type="ARBA" id="ARBA00023163"/>
    </source>
</evidence>
<evidence type="ECO:0000313" key="8">
    <source>
        <dbReference type="EMBL" id="KAL3845249.1"/>
    </source>
</evidence>
<dbReference type="GO" id="GO:0003677">
    <property type="term" value="F:DNA binding"/>
    <property type="evidence" value="ECO:0007669"/>
    <property type="project" value="UniProtKB-KW"/>
</dbReference>
<comment type="subcellular location">
    <subcellularLocation>
        <location evidence="1">Nucleus</location>
    </subcellularLocation>
</comment>
<keyword evidence="3" id="KW-0238">DNA-binding</keyword>
<keyword evidence="4" id="KW-0804">Transcription</keyword>
<organism evidence="8 9">
    <name type="scientific">Penstemon smallii</name>
    <dbReference type="NCBI Taxonomy" id="265156"/>
    <lineage>
        <taxon>Eukaryota</taxon>
        <taxon>Viridiplantae</taxon>
        <taxon>Streptophyta</taxon>
        <taxon>Embryophyta</taxon>
        <taxon>Tracheophyta</taxon>
        <taxon>Spermatophyta</taxon>
        <taxon>Magnoliopsida</taxon>
        <taxon>eudicotyledons</taxon>
        <taxon>Gunneridae</taxon>
        <taxon>Pentapetalae</taxon>
        <taxon>asterids</taxon>
        <taxon>lamiids</taxon>
        <taxon>Lamiales</taxon>
        <taxon>Plantaginaceae</taxon>
        <taxon>Cheloneae</taxon>
        <taxon>Penstemon</taxon>
    </lineage>
</organism>
<protein>
    <recommendedName>
        <fullName evidence="7">MADS-box domain-containing protein</fullName>
    </recommendedName>
</protein>
<keyword evidence="5" id="KW-0539">Nucleus</keyword>
<dbReference type="CDD" id="cd00265">
    <property type="entry name" value="MADS_MEF2_like"/>
    <property type="match status" value="1"/>
</dbReference>
<keyword evidence="2" id="KW-0805">Transcription regulation</keyword>
<dbReference type="InterPro" id="IPR002100">
    <property type="entry name" value="TF_MADSbox"/>
</dbReference>
<dbReference type="GO" id="GO:0005634">
    <property type="term" value="C:nucleus"/>
    <property type="evidence" value="ECO:0007669"/>
    <property type="project" value="UniProtKB-SubCell"/>
</dbReference>
<proteinExistence type="predicted"/>
<sequence length="180" mass="20875">MSQRQSRGRQRIPIQKIENQESRYATFSKRRVGLYKKASELCTLCGVDIGIITFSPTGTPPYSFFSPTMESVIDRYENPNMQPDDGAVTADSQTKGRIAELSHRLDESRAKKEAQLERAEILEEKDRSRQKEWWEEIPVEQMNQEQVKELKTWFEYFLSNSSIRMEQLRNGASASSTFQP</sequence>
<reference evidence="8 9" key="1">
    <citation type="submission" date="2024-12" db="EMBL/GenBank/DDBJ databases">
        <title>The unique morphological basis and parallel evolutionary history of personate flowers in Penstemon.</title>
        <authorList>
            <person name="Depatie T.H."/>
            <person name="Wessinger C.A."/>
        </authorList>
    </citation>
    <scope>NUCLEOTIDE SEQUENCE [LARGE SCALE GENOMIC DNA]</scope>
    <source>
        <strain evidence="8">WTNN_2</strain>
        <tissue evidence="8">Leaf</tissue>
    </source>
</reference>
<dbReference type="EMBL" id="JBJXBP010000002">
    <property type="protein sequence ID" value="KAL3845249.1"/>
    <property type="molecule type" value="Genomic_DNA"/>
</dbReference>
<dbReference type="PANTHER" id="PTHR11945:SF776">
    <property type="entry name" value="AGAMOUS-LIKE 50-RELATED"/>
    <property type="match status" value="1"/>
</dbReference>
<dbReference type="InterPro" id="IPR036879">
    <property type="entry name" value="TF_MADSbox_sf"/>
</dbReference>
<dbReference type="Pfam" id="PF00319">
    <property type="entry name" value="SRF-TF"/>
    <property type="match status" value="1"/>
</dbReference>
<dbReference type="AlphaFoldDB" id="A0ABD3U6Y9"/>
<name>A0ABD3U6Y9_9LAMI</name>
<evidence type="ECO:0000256" key="1">
    <source>
        <dbReference type="ARBA" id="ARBA00004123"/>
    </source>
</evidence>